<dbReference type="EMBL" id="ATDL01000015">
    <property type="protein sequence ID" value="ERJ58990.1"/>
    <property type="molecule type" value="Genomic_DNA"/>
</dbReference>
<reference evidence="1 2" key="1">
    <citation type="journal article" date="2013" name="Genome Announc.">
        <title>The Draft Genome Sequence of Sphingomonas paucimobilis Strain HER1398 (Proteobacteria), Host to the Giant PAU Phage, Indicates That It Is a Member of the Genus Sphingobacterium (Bacteroidetes).</title>
        <authorList>
            <person name="White R.A.III."/>
            <person name="Suttle C.A."/>
        </authorList>
    </citation>
    <scope>NUCLEOTIDE SEQUENCE [LARGE SCALE GENOMIC DNA]</scope>
    <source>
        <strain evidence="1 2">HER1398</strain>
    </source>
</reference>
<dbReference type="PATRIC" id="fig|1346330.5.peg.2320"/>
<keyword evidence="2" id="KW-1185">Reference proteome</keyword>
<evidence type="ECO:0000313" key="1">
    <source>
        <dbReference type="EMBL" id="ERJ58990.1"/>
    </source>
</evidence>
<proteinExistence type="predicted"/>
<dbReference type="eggNOG" id="ENOG50314C3">
    <property type="taxonomic scope" value="Bacteria"/>
</dbReference>
<gene>
    <name evidence="1" type="ORF">M472_09430</name>
</gene>
<sequence>MKRQGKPSPVTISAIDFALTYAIQNLRKNKRWSWFELSFFIGKDDGQLVRNIENPLKSSKYSLSDLNYVFLIWDIPFDELALKNNISADDLLLSVTPTKIGRKVSYQIYLKTNNDTLEPLLNFEEEHQFESLVAESSLISTDAVRDFLNELLVINYFNSARTALEVYNKFQERFGASQHPANLIKVLIEFCDGRKKKILHNDRKNLQGRLVFYKQLDFSLDLSDKPISQCFKNQNIDSFKKAAEWVSNLDYRRNVDKDNVLCVFDEQCGTCSTKHALLKRLADENGNEELQLMLGIFAMNAKNTPAIKDILKKYKLKYIPEAHNYLRAYNYILDYTGIGINETKFELDIIQELEIQPDQITDFKVKYHKDFMDNWIEENKIPYSLDELWNIREECIKAIVLSR</sequence>
<dbReference type="Proteomes" id="UP000016584">
    <property type="component" value="Unassembled WGS sequence"/>
</dbReference>
<dbReference type="OrthoDB" id="5649947at2"/>
<dbReference type="STRING" id="1346330.M472_09430"/>
<dbReference type="RefSeq" id="WP_021070483.1">
    <property type="nucleotide sequence ID" value="NZ_ATDL01000015.1"/>
</dbReference>
<organism evidence="1 2">
    <name type="scientific">Sphingobacterium paucimobilis HER1398</name>
    <dbReference type="NCBI Taxonomy" id="1346330"/>
    <lineage>
        <taxon>Bacteria</taxon>
        <taxon>Pseudomonadati</taxon>
        <taxon>Bacteroidota</taxon>
        <taxon>Sphingobacteriia</taxon>
        <taxon>Sphingobacteriales</taxon>
        <taxon>Sphingobacteriaceae</taxon>
        <taxon>Sphingobacterium</taxon>
    </lineage>
</organism>
<comment type="caution">
    <text evidence="1">The sequence shown here is derived from an EMBL/GenBank/DDBJ whole genome shotgun (WGS) entry which is preliminary data.</text>
</comment>
<name>U2HUN4_9SPHI</name>
<dbReference type="AlphaFoldDB" id="U2HUN4"/>
<evidence type="ECO:0000313" key="2">
    <source>
        <dbReference type="Proteomes" id="UP000016584"/>
    </source>
</evidence>
<protein>
    <submittedName>
        <fullName evidence="1">Uncharacterized protein</fullName>
    </submittedName>
</protein>
<accession>U2HUN4</accession>